<comment type="subcellular location">
    <subcellularLocation>
        <location evidence="1">Endomembrane system</location>
        <topology evidence="1">Multi-pass membrane protein</topology>
    </subcellularLocation>
</comment>
<evidence type="ECO:0000256" key="9">
    <source>
        <dbReference type="ARBA" id="ARBA00023136"/>
    </source>
</evidence>
<accession>A0A5N6MAG7</accession>
<keyword evidence="9" id="KW-0472">Membrane</keyword>
<evidence type="ECO:0000256" key="8">
    <source>
        <dbReference type="ARBA" id="ARBA00023065"/>
    </source>
</evidence>
<keyword evidence="4" id="KW-0812">Transmembrane</keyword>
<sequence length="194" mass="21350">MVHDASPRTPFSRFPLMLKDSLDDSKKESMAALPYSVDEKGDDHSNRELDTHGLSSYGRPLLWLRMDSIQHPLQMMSFVSQALNNGASTSSSNMLQLVPSRKGTLHRRSSVVKSLNTHERSGDFQIAISVSNTCGAWDNAKKYVEAAVIGDTVGDPLKNTSGLPLNILIKLMASESLVFAPFFATYAGLLFKIF</sequence>
<dbReference type="Pfam" id="PF03030">
    <property type="entry name" value="H_PPase"/>
    <property type="match status" value="1"/>
</dbReference>
<keyword evidence="8" id="KW-0406">Ion transport</keyword>
<keyword evidence="7" id="KW-1133">Transmembrane helix</keyword>
<evidence type="ECO:0000313" key="11">
    <source>
        <dbReference type="Proteomes" id="UP000326396"/>
    </source>
</evidence>
<dbReference type="EC" id="7.1.3.1" evidence="2"/>
<evidence type="ECO:0000256" key="5">
    <source>
        <dbReference type="ARBA" id="ARBA00022842"/>
    </source>
</evidence>
<gene>
    <name evidence="10" type="ORF">E3N88_33149</name>
</gene>
<dbReference type="PANTHER" id="PTHR31998">
    <property type="entry name" value="K(+)-INSENSITIVE PYROPHOSPHATE-ENERGIZED PROTON PUMP"/>
    <property type="match status" value="1"/>
</dbReference>
<evidence type="ECO:0000256" key="6">
    <source>
        <dbReference type="ARBA" id="ARBA00022967"/>
    </source>
</evidence>
<protein>
    <recommendedName>
        <fullName evidence="2">H(+)-exporting diphosphatase</fullName>
        <ecNumber evidence="2">7.1.3.1</ecNumber>
    </recommendedName>
</protein>
<evidence type="ECO:0000313" key="10">
    <source>
        <dbReference type="EMBL" id="KAD3337629.1"/>
    </source>
</evidence>
<organism evidence="10 11">
    <name type="scientific">Mikania micrantha</name>
    <name type="common">bitter vine</name>
    <dbReference type="NCBI Taxonomy" id="192012"/>
    <lineage>
        <taxon>Eukaryota</taxon>
        <taxon>Viridiplantae</taxon>
        <taxon>Streptophyta</taxon>
        <taxon>Embryophyta</taxon>
        <taxon>Tracheophyta</taxon>
        <taxon>Spermatophyta</taxon>
        <taxon>Magnoliopsida</taxon>
        <taxon>eudicotyledons</taxon>
        <taxon>Gunneridae</taxon>
        <taxon>Pentapetalae</taxon>
        <taxon>asterids</taxon>
        <taxon>campanulids</taxon>
        <taxon>Asterales</taxon>
        <taxon>Asteraceae</taxon>
        <taxon>Asteroideae</taxon>
        <taxon>Heliantheae alliance</taxon>
        <taxon>Eupatorieae</taxon>
        <taxon>Mikania</taxon>
    </lineage>
</organism>
<reference evidence="10 11" key="1">
    <citation type="submission" date="2019-05" db="EMBL/GenBank/DDBJ databases">
        <title>Mikania micrantha, genome provides insights into the molecular mechanism of rapid growth.</title>
        <authorList>
            <person name="Liu B."/>
        </authorList>
    </citation>
    <scope>NUCLEOTIDE SEQUENCE [LARGE SCALE GENOMIC DNA]</scope>
    <source>
        <strain evidence="10">NLD-2019</strain>
        <tissue evidence="10">Leaf</tissue>
    </source>
</reference>
<dbReference type="Proteomes" id="UP000326396">
    <property type="component" value="Linkage Group LG6"/>
</dbReference>
<dbReference type="GO" id="GO:0009678">
    <property type="term" value="F:diphosphate hydrolysis-driven proton transmembrane transporter activity"/>
    <property type="evidence" value="ECO:0007669"/>
    <property type="project" value="UniProtKB-EC"/>
</dbReference>
<evidence type="ECO:0000256" key="3">
    <source>
        <dbReference type="ARBA" id="ARBA00022448"/>
    </source>
</evidence>
<dbReference type="GO" id="GO:0012505">
    <property type="term" value="C:endomembrane system"/>
    <property type="evidence" value="ECO:0007669"/>
    <property type="project" value="UniProtKB-SubCell"/>
</dbReference>
<name>A0A5N6MAG7_9ASTR</name>
<keyword evidence="6" id="KW-1278">Translocase</keyword>
<keyword evidence="11" id="KW-1185">Reference proteome</keyword>
<comment type="caution">
    <text evidence="10">The sequence shown here is derived from an EMBL/GenBank/DDBJ whole genome shotgun (WGS) entry which is preliminary data.</text>
</comment>
<dbReference type="GO" id="GO:0016020">
    <property type="term" value="C:membrane"/>
    <property type="evidence" value="ECO:0007669"/>
    <property type="project" value="InterPro"/>
</dbReference>
<dbReference type="GO" id="GO:0004427">
    <property type="term" value="F:inorganic diphosphate phosphatase activity"/>
    <property type="evidence" value="ECO:0007669"/>
    <property type="project" value="InterPro"/>
</dbReference>
<evidence type="ECO:0000256" key="1">
    <source>
        <dbReference type="ARBA" id="ARBA00004127"/>
    </source>
</evidence>
<dbReference type="InterPro" id="IPR004131">
    <property type="entry name" value="PPase-energised_H-pump"/>
</dbReference>
<proteinExistence type="predicted"/>
<evidence type="ECO:0000256" key="7">
    <source>
        <dbReference type="ARBA" id="ARBA00022989"/>
    </source>
</evidence>
<dbReference type="EMBL" id="SZYD01000016">
    <property type="protein sequence ID" value="KAD3337629.1"/>
    <property type="molecule type" value="Genomic_DNA"/>
</dbReference>
<evidence type="ECO:0000256" key="4">
    <source>
        <dbReference type="ARBA" id="ARBA00022692"/>
    </source>
</evidence>
<keyword evidence="5" id="KW-0460">Magnesium</keyword>
<keyword evidence="3" id="KW-0813">Transport</keyword>
<dbReference type="OrthoDB" id="754859at2759"/>
<dbReference type="AlphaFoldDB" id="A0A5N6MAG7"/>
<evidence type="ECO:0000256" key="2">
    <source>
        <dbReference type="ARBA" id="ARBA00013242"/>
    </source>
</evidence>